<keyword evidence="2" id="KW-1185">Reference proteome</keyword>
<sequence>MAQGFLWNAQGLGKVHDVFIPVKPEGKPRGFAFVRYYVDNSNGVGEQGRSSLTEAKECEMIARKAAILFSGIVIGNSIFRTEVCKNNL</sequence>
<accession>A0A2T9ZHP1</accession>
<dbReference type="GO" id="GO:0003676">
    <property type="term" value="F:nucleic acid binding"/>
    <property type="evidence" value="ECO:0007669"/>
    <property type="project" value="InterPro"/>
</dbReference>
<evidence type="ECO:0008006" key="3">
    <source>
        <dbReference type="Google" id="ProtNLM"/>
    </source>
</evidence>
<dbReference type="EMBL" id="MBFS01000159">
    <property type="protein sequence ID" value="PVV04123.1"/>
    <property type="molecule type" value="Genomic_DNA"/>
</dbReference>
<evidence type="ECO:0000313" key="2">
    <source>
        <dbReference type="Proteomes" id="UP000245609"/>
    </source>
</evidence>
<organism evidence="1 2">
    <name type="scientific">Smittium megazygosporum</name>
    <dbReference type="NCBI Taxonomy" id="133381"/>
    <lineage>
        <taxon>Eukaryota</taxon>
        <taxon>Fungi</taxon>
        <taxon>Fungi incertae sedis</taxon>
        <taxon>Zoopagomycota</taxon>
        <taxon>Kickxellomycotina</taxon>
        <taxon>Harpellomycetes</taxon>
        <taxon>Harpellales</taxon>
        <taxon>Legeriomycetaceae</taxon>
        <taxon>Smittium</taxon>
    </lineage>
</organism>
<reference evidence="1 2" key="1">
    <citation type="journal article" date="2018" name="MBio">
        <title>Comparative Genomics Reveals the Core Gene Toolbox for the Fungus-Insect Symbiosis.</title>
        <authorList>
            <person name="Wang Y."/>
            <person name="Stata M."/>
            <person name="Wang W."/>
            <person name="Stajich J.E."/>
            <person name="White M.M."/>
            <person name="Moncalvo J.M."/>
        </authorList>
    </citation>
    <scope>NUCLEOTIDE SEQUENCE [LARGE SCALE GENOMIC DNA]</scope>
    <source>
        <strain evidence="1 2">SC-DP-2</strain>
    </source>
</reference>
<dbReference type="SUPFAM" id="SSF54928">
    <property type="entry name" value="RNA-binding domain, RBD"/>
    <property type="match status" value="1"/>
</dbReference>
<dbReference type="OrthoDB" id="3945418at2759"/>
<gene>
    <name evidence="1" type="ORF">BB560_001377</name>
</gene>
<dbReference type="AlphaFoldDB" id="A0A2T9ZHP1"/>
<name>A0A2T9ZHP1_9FUNG</name>
<proteinExistence type="predicted"/>
<protein>
    <recommendedName>
        <fullName evidence="3">RRM domain-containing protein</fullName>
    </recommendedName>
</protein>
<evidence type="ECO:0000313" key="1">
    <source>
        <dbReference type="EMBL" id="PVV04123.1"/>
    </source>
</evidence>
<dbReference type="Proteomes" id="UP000245609">
    <property type="component" value="Unassembled WGS sequence"/>
</dbReference>
<comment type="caution">
    <text evidence="1">The sequence shown here is derived from an EMBL/GenBank/DDBJ whole genome shotgun (WGS) entry which is preliminary data.</text>
</comment>
<dbReference type="InterPro" id="IPR035979">
    <property type="entry name" value="RBD_domain_sf"/>
</dbReference>